<accession>A0ABU7JKL7</accession>
<protein>
    <submittedName>
        <fullName evidence="1">DUF72 domain-containing protein</fullName>
    </submittedName>
</protein>
<organism evidence="1 2">
    <name type="scientific">Rhodococcus chondri</name>
    <dbReference type="NCBI Taxonomy" id="3065941"/>
    <lineage>
        <taxon>Bacteria</taxon>
        <taxon>Bacillati</taxon>
        <taxon>Actinomycetota</taxon>
        <taxon>Actinomycetes</taxon>
        <taxon>Mycobacteriales</taxon>
        <taxon>Nocardiaceae</taxon>
        <taxon>Rhodococcus</taxon>
    </lineage>
</organism>
<evidence type="ECO:0000313" key="2">
    <source>
        <dbReference type="Proteomes" id="UP001331936"/>
    </source>
</evidence>
<dbReference type="Pfam" id="PF01904">
    <property type="entry name" value="DUF72"/>
    <property type="match status" value="1"/>
</dbReference>
<gene>
    <name evidence="1" type="ORF">Q8814_00405</name>
</gene>
<dbReference type="Proteomes" id="UP001331936">
    <property type="component" value="Unassembled WGS sequence"/>
</dbReference>
<dbReference type="InterPro" id="IPR002763">
    <property type="entry name" value="DUF72"/>
</dbReference>
<dbReference type="PANTHER" id="PTHR30348">
    <property type="entry name" value="UNCHARACTERIZED PROTEIN YECE"/>
    <property type="match status" value="1"/>
</dbReference>
<sequence length="270" mass="30297">MATARIGISGWRYPGWRGDFYPKGLVQRLELTYAAERLGSIEINGSFYSLQRPSSYLAWRDATPDDFVFAVKGGRFVTHMKRLADVDDALANFFASGVLALGSKLGPLLWQLPPTLGFEEDRLTGFFAQLPRTTTAAAELARRHTDKLPGDRAWVDTDAERPLRHALEVRHPDFAAPEAVELLRAHDIGLVVADTAGRFPFLTDVTSDFVYVRMHGDQELYASGYTAEVLDTWAERIHGWLRSGRDVYVYFDNDMKGYAPHDALALQESL</sequence>
<dbReference type="PANTHER" id="PTHR30348:SF4">
    <property type="entry name" value="DUF72 DOMAIN-CONTAINING PROTEIN"/>
    <property type="match status" value="1"/>
</dbReference>
<dbReference type="EMBL" id="JAUZMZ010000001">
    <property type="protein sequence ID" value="MEE2030588.1"/>
    <property type="molecule type" value="Genomic_DNA"/>
</dbReference>
<comment type="caution">
    <text evidence="1">The sequence shown here is derived from an EMBL/GenBank/DDBJ whole genome shotgun (WGS) entry which is preliminary data.</text>
</comment>
<dbReference type="SUPFAM" id="SSF117396">
    <property type="entry name" value="TM1631-like"/>
    <property type="match status" value="1"/>
</dbReference>
<name>A0ABU7JKL7_9NOCA</name>
<dbReference type="RefSeq" id="WP_330150010.1">
    <property type="nucleotide sequence ID" value="NZ_JAUZMZ010000001.1"/>
</dbReference>
<dbReference type="Gene3D" id="3.20.20.410">
    <property type="entry name" value="Protein of unknown function UPF0759"/>
    <property type="match status" value="1"/>
</dbReference>
<evidence type="ECO:0000313" key="1">
    <source>
        <dbReference type="EMBL" id="MEE2030588.1"/>
    </source>
</evidence>
<proteinExistence type="predicted"/>
<dbReference type="InterPro" id="IPR036520">
    <property type="entry name" value="UPF0759_sf"/>
</dbReference>
<reference evidence="1 2" key="1">
    <citation type="submission" date="2023-08" db="EMBL/GenBank/DDBJ databases">
        <authorList>
            <person name="Girao M."/>
            <person name="Carvalho M.F."/>
        </authorList>
    </citation>
    <scope>NUCLEOTIDE SEQUENCE [LARGE SCALE GENOMIC DNA]</scope>
    <source>
        <strain evidence="1 2">CC-R104</strain>
    </source>
</reference>
<keyword evidence="2" id="KW-1185">Reference proteome</keyword>